<dbReference type="EC" id="1.5.1.3" evidence="3"/>
<evidence type="ECO:0000313" key="8">
    <source>
        <dbReference type="EMBL" id="ACV29647.1"/>
    </source>
</evidence>
<evidence type="ECO:0000256" key="1">
    <source>
        <dbReference type="ARBA" id="ARBA00004903"/>
    </source>
</evidence>
<evidence type="ECO:0000259" key="7">
    <source>
        <dbReference type="PROSITE" id="PS51330"/>
    </source>
</evidence>
<dbReference type="RefSeq" id="WP_015778543.1">
    <property type="nucleotide sequence ID" value="NC_013171.1"/>
</dbReference>
<dbReference type="PRINTS" id="PR00070">
    <property type="entry name" value="DHFR"/>
</dbReference>
<evidence type="ECO:0000256" key="2">
    <source>
        <dbReference type="ARBA" id="ARBA00009539"/>
    </source>
</evidence>
<dbReference type="PANTHER" id="PTHR48069:SF3">
    <property type="entry name" value="DIHYDROFOLATE REDUCTASE"/>
    <property type="match status" value="1"/>
</dbReference>
<evidence type="ECO:0000313" key="9">
    <source>
        <dbReference type="Proteomes" id="UP000002294"/>
    </source>
</evidence>
<dbReference type="Gene3D" id="3.40.430.10">
    <property type="entry name" value="Dihydrofolate Reductase, subunit A"/>
    <property type="match status" value="1"/>
</dbReference>
<name>C7REN4_ANAPD</name>
<dbReference type="HOGENOM" id="CLU_043966_5_2_9"/>
<dbReference type="InterPro" id="IPR001796">
    <property type="entry name" value="DHFR_dom"/>
</dbReference>
<dbReference type="GO" id="GO:0004146">
    <property type="term" value="F:dihydrofolate reductase activity"/>
    <property type="evidence" value="ECO:0007669"/>
    <property type="project" value="UniProtKB-EC"/>
</dbReference>
<dbReference type="GO" id="GO:0005829">
    <property type="term" value="C:cytosol"/>
    <property type="evidence" value="ECO:0007669"/>
    <property type="project" value="TreeGrafter"/>
</dbReference>
<keyword evidence="4" id="KW-0554">One-carbon metabolism</keyword>
<dbReference type="Proteomes" id="UP000002294">
    <property type="component" value="Chromosome"/>
</dbReference>
<dbReference type="GO" id="GO:0050661">
    <property type="term" value="F:NADP binding"/>
    <property type="evidence" value="ECO:0007669"/>
    <property type="project" value="InterPro"/>
</dbReference>
<proteinExistence type="inferred from homology"/>
<comment type="pathway">
    <text evidence="1">Cofactor biosynthesis; tetrahydrofolate biosynthesis; 5,6,7,8-tetrahydrofolate from 7,8-dihydrofolate: step 1/1.</text>
</comment>
<dbReference type="InterPro" id="IPR012259">
    <property type="entry name" value="DHFR"/>
</dbReference>
<gene>
    <name evidence="8" type="ordered locus">Apre_1626</name>
</gene>
<evidence type="ECO:0000256" key="3">
    <source>
        <dbReference type="ARBA" id="ARBA00012856"/>
    </source>
</evidence>
<evidence type="ECO:0000256" key="5">
    <source>
        <dbReference type="ARBA" id="ARBA00022857"/>
    </source>
</evidence>
<dbReference type="GO" id="GO:0046654">
    <property type="term" value="P:tetrahydrofolate biosynthetic process"/>
    <property type="evidence" value="ECO:0007669"/>
    <property type="project" value="UniProtKB-UniPathway"/>
</dbReference>
<dbReference type="PROSITE" id="PS51330">
    <property type="entry name" value="DHFR_2"/>
    <property type="match status" value="1"/>
</dbReference>
<dbReference type="InterPro" id="IPR024072">
    <property type="entry name" value="DHFR-like_dom_sf"/>
</dbReference>
<dbReference type="PANTHER" id="PTHR48069">
    <property type="entry name" value="DIHYDROFOLATE REDUCTASE"/>
    <property type="match status" value="1"/>
</dbReference>
<dbReference type="Pfam" id="PF00186">
    <property type="entry name" value="DHFR_1"/>
    <property type="match status" value="1"/>
</dbReference>
<dbReference type="GO" id="GO:0006730">
    <property type="term" value="P:one-carbon metabolic process"/>
    <property type="evidence" value="ECO:0007669"/>
    <property type="project" value="UniProtKB-KW"/>
</dbReference>
<protein>
    <recommendedName>
        <fullName evidence="3">dihydrofolate reductase</fullName>
        <ecNumber evidence="3">1.5.1.3</ecNumber>
    </recommendedName>
</protein>
<evidence type="ECO:0000256" key="4">
    <source>
        <dbReference type="ARBA" id="ARBA00022563"/>
    </source>
</evidence>
<reference evidence="8 9" key="1">
    <citation type="journal article" date="2009" name="Stand. Genomic Sci.">
        <title>Complete genome sequence of Anaerococcus prevotii type strain (PC1).</title>
        <authorList>
            <person name="Labutti K."/>
            <person name="Pukall R."/>
            <person name="Steenblock K."/>
            <person name="Glavina Del Rio T."/>
            <person name="Tice H."/>
            <person name="Copeland A."/>
            <person name="Cheng J.F."/>
            <person name="Lucas S."/>
            <person name="Chen F."/>
            <person name="Nolan M."/>
            <person name="Bruce D."/>
            <person name="Goodwin L."/>
            <person name="Pitluck S."/>
            <person name="Ivanova N."/>
            <person name="Mavromatis K."/>
            <person name="Ovchinnikova G."/>
            <person name="Pati A."/>
            <person name="Chen A."/>
            <person name="Palaniappan K."/>
            <person name="Land M."/>
            <person name="Hauser L."/>
            <person name="Chang Y.J."/>
            <person name="Jeffries C.D."/>
            <person name="Chain P."/>
            <person name="Saunders E."/>
            <person name="Brettin T."/>
            <person name="Detter J.C."/>
            <person name="Han C."/>
            <person name="Goker M."/>
            <person name="Bristow J."/>
            <person name="Eisen J.A."/>
            <person name="Markowitz V."/>
            <person name="Hugenholtz P."/>
            <person name="Kyrpides N.C."/>
            <person name="Klenk H.P."/>
            <person name="Lapidus A."/>
        </authorList>
    </citation>
    <scope>NUCLEOTIDE SEQUENCE [LARGE SCALE GENOMIC DNA]</scope>
    <source>
        <strain evidence="9">ATCC 9321 / DSM 20548 / JCM 6508 / NCTC 11806 / PC1</strain>
    </source>
</reference>
<dbReference type="UniPathway" id="UPA00077">
    <property type="reaction ID" value="UER00158"/>
</dbReference>
<dbReference type="STRING" id="525919.Apre_1626"/>
<dbReference type="GO" id="GO:0046452">
    <property type="term" value="P:dihydrofolate metabolic process"/>
    <property type="evidence" value="ECO:0007669"/>
    <property type="project" value="TreeGrafter"/>
</dbReference>
<evidence type="ECO:0000256" key="6">
    <source>
        <dbReference type="ARBA" id="ARBA00023002"/>
    </source>
</evidence>
<comment type="similarity">
    <text evidence="2">Belongs to the dihydrofolate reductase family.</text>
</comment>
<dbReference type="GO" id="GO:0046655">
    <property type="term" value="P:folic acid metabolic process"/>
    <property type="evidence" value="ECO:0007669"/>
    <property type="project" value="TreeGrafter"/>
</dbReference>
<keyword evidence="9" id="KW-1185">Reference proteome</keyword>
<dbReference type="eggNOG" id="COG0262">
    <property type="taxonomic scope" value="Bacteria"/>
</dbReference>
<dbReference type="OrthoDB" id="9804315at2"/>
<dbReference type="SUPFAM" id="SSF53597">
    <property type="entry name" value="Dihydrofolate reductase-like"/>
    <property type="match status" value="1"/>
</dbReference>
<dbReference type="CDD" id="cd00209">
    <property type="entry name" value="DHFR"/>
    <property type="match status" value="1"/>
</dbReference>
<sequence>MKIILAVDKNWGIGKDGQMLFHIRRDLKHFKSYTLGNICIMGRKTYESMGGALTHRENIVLSRNKDYKAKDAKVFTDYRDVLSYVRERSEEVFVIGGEKIVEIFLEYCDEAIITKIYEKKDADSFLHNFDQDDDWSLSEESDIMEENGVSFRYVRYRRKNHGKD</sequence>
<dbReference type="AlphaFoldDB" id="C7REN4"/>
<keyword evidence="6" id="KW-0560">Oxidoreductase</keyword>
<dbReference type="KEGG" id="apr:Apre_1626"/>
<dbReference type="EMBL" id="CP001708">
    <property type="protein sequence ID" value="ACV29647.1"/>
    <property type="molecule type" value="Genomic_DNA"/>
</dbReference>
<accession>C7REN4</accession>
<keyword evidence="5" id="KW-0521">NADP</keyword>
<feature type="domain" description="DHFR" evidence="7">
    <location>
        <begin position="1"/>
        <end position="158"/>
    </location>
</feature>
<organism evidence="8 9">
    <name type="scientific">Anaerococcus prevotii (strain ATCC 9321 / DSM 20548 / JCM 6508 / NCTC 11806 / PC1)</name>
    <name type="common">Peptostreptococcus prevotii</name>
    <name type="synonym">Peptococcus prevotii</name>
    <dbReference type="NCBI Taxonomy" id="525919"/>
    <lineage>
        <taxon>Bacteria</taxon>
        <taxon>Bacillati</taxon>
        <taxon>Bacillota</taxon>
        <taxon>Tissierellia</taxon>
        <taxon>Tissierellales</taxon>
        <taxon>Peptoniphilaceae</taxon>
        <taxon>Anaerococcus</taxon>
    </lineage>
</organism>